<dbReference type="PANTHER" id="PTHR46018">
    <property type="entry name" value="ZINC PHOSPHODIESTERASE ELAC PROTEIN 1"/>
    <property type="match status" value="1"/>
</dbReference>
<gene>
    <name evidence="8" type="primary">rnz</name>
    <name evidence="9" type="ORF">H8718_15900</name>
</gene>
<dbReference type="AlphaFoldDB" id="A0A926EIH1"/>
<dbReference type="GO" id="GO:0042781">
    <property type="term" value="F:3'-tRNA processing endoribonuclease activity"/>
    <property type="evidence" value="ECO:0007669"/>
    <property type="project" value="UniProtKB-UniRule"/>
</dbReference>
<protein>
    <recommendedName>
        <fullName evidence="8">Ribonuclease Z</fullName>
        <shortName evidence="8">RNase Z</shortName>
        <ecNumber evidence="8">3.1.26.11</ecNumber>
    </recommendedName>
    <alternativeName>
        <fullName evidence="8">tRNA 3 endonuclease</fullName>
    </alternativeName>
    <alternativeName>
        <fullName evidence="8">tRNase Z</fullName>
    </alternativeName>
</protein>
<feature type="binding site" evidence="8">
    <location>
        <position position="138"/>
    </location>
    <ligand>
        <name>Zn(2+)</name>
        <dbReference type="ChEBI" id="CHEBI:29105"/>
        <label>1</label>
        <note>catalytic</note>
    </ligand>
</feature>
<dbReference type="EC" id="3.1.26.11" evidence="8"/>
<evidence type="ECO:0000313" key="10">
    <source>
        <dbReference type="Proteomes" id="UP000655830"/>
    </source>
</evidence>
<keyword evidence="2 8" id="KW-0819">tRNA processing</keyword>
<comment type="caution">
    <text evidence="9">The sequence shown here is derived from an EMBL/GenBank/DDBJ whole genome shotgun (WGS) entry which is preliminary data.</text>
</comment>
<comment type="catalytic activity">
    <reaction evidence="8">
        <text>Endonucleolytic cleavage of RNA, removing extra 3' nucleotides from tRNA precursor, generating 3' termini of tRNAs. A 3'-hydroxy group is left at the tRNA terminus and a 5'-phosphoryl group is left at the trailer molecule.</text>
        <dbReference type="EC" id="3.1.26.11"/>
    </reaction>
</comment>
<dbReference type="CDD" id="cd07717">
    <property type="entry name" value="RNaseZ_ZiPD-like_MBL-fold"/>
    <property type="match status" value="1"/>
</dbReference>
<evidence type="ECO:0000256" key="7">
    <source>
        <dbReference type="ARBA" id="ARBA00022833"/>
    </source>
</evidence>
<feature type="binding site" evidence="8">
    <location>
        <position position="264"/>
    </location>
    <ligand>
        <name>Zn(2+)</name>
        <dbReference type="ChEBI" id="CHEBI:29105"/>
        <label>2</label>
        <note>catalytic</note>
    </ligand>
</feature>
<dbReference type="InterPro" id="IPR036866">
    <property type="entry name" value="RibonucZ/Hydroxyglut_hydro"/>
</dbReference>
<evidence type="ECO:0000256" key="6">
    <source>
        <dbReference type="ARBA" id="ARBA00022801"/>
    </source>
</evidence>
<keyword evidence="4 8" id="KW-0479">Metal-binding</keyword>
<dbReference type="EMBL" id="JACRSY010000034">
    <property type="protein sequence ID" value="MBC8580999.1"/>
    <property type="molecule type" value="Genomic_DNA"/>
</dbReference>
<dbReference type="InterPro" id="IPR013471">
    <property type="entry name" value="RNase_Z/BN"/>
</dbReference>
<feature type="binding site" evidence="8">
    <location>
        <position position="206"/>
    </location>
    <ligand>
        <name>Zn(2+)</name>
        <dbReference type="ChEBI" id="CHEBI:29105"/>
        <label>2</label>
        <note>catalytic</note>
    </ligand>
</feature>
<name>A0A926EIH1_9FIRM</name>
<evidence type="ECO:0000256" key="3">
    <source>
        <dbReference type="ARBA" id="ARBA00022722"/>
    </source>
</evidence>
<comment type="cofactor">
    <cofactor evidence="8">
        <name>Zn(2+)</name>
        <dbReference type="ChEBI" id="CHEBI:29105"/>
    </cofactor>
    <text evidence="8">Binds 2 Zn(2+) ions.</text>
</comment>
<keyword evidence="5 8" id="KW-0255">Endonuclease</keyword>
<evidence type="ECO:0000256" key="8">
    <source>
        <dbReference type="HAMAP-Rule" id="MF_01818"/>
    </source>
</evidence>
<organism evidence="9 10">
    <name type="scientific">Zhenhengia yiwuensis</name>
    <dbReference type="NCBI Taxonomy" id="2763666"/>
    <lineage>
        <taxon>Bacteria</taxon>
        <taxon>Bacillati</taxon>
        <taxon>Bacillota</taxon>
        <taxon>Clostridia</taxon>
        <taxon>Lachnospirales</taxon>
        <taxon>Lachnospiraceae</taxon>
        <taxon>Zhenhengia</taxon>
    </lineage>
</organism>
<feature type="binding site" evidence="8">
    <location>
        <position position="206"/>
    </location>
    <ligand>
        <name>Zn(2+)</name>
        <dbReference type="ChEBI" id="CHEBI:29105"/>
        <label>1</label>
        <note>catalytic</note>
    </ligand>
</feature>
<dbReference type="RefSeq" id="WP_177670939.1">
    <property type="nucleotide sequence ID" value="NZ_JACRSY010000034.1"/>
</dbReference>
<keyword evidence="3 8" id="KW-0540">Nuclease</keyword>
<dbReference type="GO" id="GO:0008270">
    <property type="term" value="F:zinc ion binding"/>
    <property type="evidence" value="ECO:0007669"/>
    <property type="project" value="UniProtKB-UniRule"/>
</dbReference>
<dbReference type="NCBIfam" id="TIGR02651">
    <property type="entry name" value="RNase_Z"/>
    <property type="match status" value="1"/>
</dbReference>
<dbReference type="NCBIfam" id="NF000801">
    <property type="entry name" value="PRK00055.1-3"/>
    <property type="match status" value="1"/>
</dbReference>
<dbReference type="Proteomes" id="UP000655830">
    <property type="component" value="Unassembled WGS sequence"/>
</dbReference>
<dbReference type="SUPFAM" id="SSF56281">
    <property type="entry name" value="Metallo-hydrolase/oxidoreductase"/>
    <property type="match status" value="1"/>
</dbReference>
<comment type="subunit">
    <text evidence="1 8">Homodimer.</text>
</comment>
<feature type="binding site" evidence="8">
    <location>
        <position position="66"/>
    </location>
    <ligand>
        <name>Zn(2+)</name>
        <dbReference type="ChEBI" id="CHEBI:29105"/>
        <label>2</label>
        <note>catalytic</note>
    </ligand>
</feature>
<evidence type="ECO:0000313" key="9">
    <source>
        <dbReference type="EMBL" id="MBC8580999.1"/>
    </source>
</evidence>
<keyword evidence="10" id="KW-1185">Reference proteome</keyword>
<evidence type="ECO:0000256" key="1">
    <source>
        <dbReference type="ARBA" id="ARBA00011738"/>
    </source>
</evidence>
<comment type="similarity">
    <text evidence="8">Belongs to the RNase Z family.</text>
</comment>
<proteinExistence type="inferred from homology"/>
<dbReference type="Gene3D" id="3.60.15.10">
    <property type="entry name" value="Ribonuclease Z/Hydroxyacylglutathione hydrolase-like"/>
    <property type="match status" value="1"/>
</dbReference>
<accession>A0A926EIH1</accession>
<sequence length="301" mass="33602">MLDICLLGTGGMLPLPERFLTAMLARYNGRKLLIDCGEGTQVTMKLLGWGYKTLDVLCFTHYHGDHVTGLPGLLLTLGNAGRQEPLTIIGPPGLKKIVDGLTVVCRDITFDLNLIELPYEKQELVVGEFHISVLPVPHKVPCFAYTIEGKRQPKFVVDKAKENKVPQKYWKMLQLGNEVAEDGKVYTPDMVLGEARKGIKVSYCTDCRPIDALTTFVQDADLFICEGMYIEDELEQVKKYKHMLASEAARVAKAGNVKELWLTHFSPAVPNSKIDITNIKEIFANTIAGKDRMTKTIGFEE</sequence>
<keyword evidence="7 8" id="KW-0862">Zinc</keyword>
<dbReference type="Pfam" id="PF23023">
    <property type="entry name" value="Anti-Pycsar_Apyc1"/>
    <property type="match status" value="1"/>
</dbReference>
<evidence type="ECO:0000256" key="2">
    <source>
        <dbReference type="ARBA" id="ARBA00022694"/>
    </source>
</evidence>
<feature type="binding site" evidence="8">
    <location>
        <position position="63"/>
    </location>
    <ligand>
        <name>Zn(2+)</name>
        <dbReference type="ChEBI" id="CHEBI:29105"/>
        <label>1</label>
        <note>catalytic</note>
    </ligand>
</feature>
<evidence type="ECO:0000256" key="4">
    <source>
        <dbReference type="ARBA" id="ARBA00022723"/>
    </source>
</evidence>
<feature type="binding site" evidence="8">
    <location>
        <position position="61"/>
    </location>
    <ligand>
        <name>Zn(2+)</name>
        <dbReference type="ChEBI" id="CHEBI:29105"/>
        <label>1</label>
        <note>catalytic</note>
    </ligand>
</feature>
<reference evidence="9" key="1">
    <citation type="submission" date="2020-08" db="EMBL/GenBank/DDBJ databases">
        <title>Genome public.</title>
        <authorList>
            <person name="Liu C."/>
            <person name="Sun Q."/>
        </authorList>
    </citation>
    <scope>NUCLEOTIDE SEQUENCE</scope>
    <source>
        <strain evidence="9">NSJ-12</strain>
    </source>
</reference>
<feature type="binding site" evidence="8">
    <location>
        <position position="65"/>
    </location>
    <ligand>
        <name>Zn(2+)</name>
        <dbReference type="ChEBI" id="CHEBI:29105"/>
        <label>2</label>
        <note>catalytic</note>
    </ligand>
</feature>
<dbReference type="PANTHER" id="PTHR46018:SF2">
    <property type="entry name" value="ZINC PHOSPHODIESTERASE ELAC PROTEIN 1"/>
    <property type="match status" value="1"/>
</dbReference>
<feature type="active site" description="Proton acceptor" evidence="8">
    <location>
        <position position="65"/>
    </location>
</feature>
<comment type="function">
    <text evidence="8">Zinc phosphodiesterase, which displays some tRNA 3'-processing endonuclease activity. Probably involved in tRNA maturation, by removing a 3'-trailer from precursor tRNA.</text>
</comment>
<keyword evidence="6 8" id="KW-0378">Hydrolase</keyword>
<evidence type="ECO:0000256" key="5">
    <source>
        <dbReference type="ARBA" id="ARBA00022759"/>
    </source>
</evidence>
<dbReference type="HAMAP" id="MF_01818">
    <property type="entry name" value="RNase_Z_BN"/>
    <property type="match status" value="1"/>
</dbReference>